<keyword evidence="8 15" id="KW-0067">ATP-binding</keyword>
<dbReference type="SUPFAM" id="SSF50249">
    <property type="entry name" value="Nucleic acid-binding proteins"/>
    <property type="match status" value="1"/>
</dbReference>
<name>T1EF98_HELRO</name>
<dbReference type="Pfam" id="PF25051">
    <property type="entry name" value="WHD_MCM8"/>
    <property type="match status" value="1"/>
</dbReference>
<dbReference type="InterPro" id="IPR012340">
    <property type="entry name" value="NA-bd_OB-fold"/>
</dbReference>
<dbReference type="Pfam" id="PF17855">
    <property type="entry name" value="MCM_lid"/>
    <property type="match status" value="1"/>
</dbReference>
<evidence type="ECO:0000256" key="12">
    <source>
        <dbReference type="ARBA" id="ARBA00041084"/>
    </source>
</evidence>
<comment type="subcellular location">
    <subcellularLocation>
        <location evidence="1">Nucleus</location>
    </subcellularLocation>
</comment>
<proteinExistence type="inferred from homology"/>
<dbReference type="EnsemblMetazoa" id="HelroT111248">
    <property type="protein sequence ID" value="HelroP111248"/>
    <property type="gene ID" value="HelroG111248"/>
</dbReference>
<dbReference type="Pfam" id="PF00493">
    <property type="entry name" value="MCM"/>
    <property type="match status" value="1"/>
</dbReference>
<dbReference type="InterPro" id="IPR041562">
    <property type="entry name" value="MCM_lid"/>
</dbReference>
<evidence type="ECO:0000256" key="13">
    <source>
        <dbReference type="ARBA" id="ARBA00042306"/>
    </source>
</evidence>
<evidence type="ECO:0000256" key="14">
    <source>
        <dbReference type="ARBA" id="ARBA00047995"/>
    </source>
</evidence>
<dbReference type="EMBL" id="AMQM01003908">
    <property type="status" value="NOT_ANNOTATED_CDS"/>
    <property type="molecule type" value="Genomic_DNA"/>
</dbReference>
<evidence type="ECO:0000256" key="1">
    <source>
        <dbReference type="ARBA" id="ARBA00004123"/>
    </source>
</evidence>
<dbReference type="CTD" id="20195250"/>
<dbReference type="KEGG" id="hro:HELRODRAFT_111248"/>
<dbReference type="HOGENOM" id="CLU_000995_7_2_1"/>
<dbReference type="PANTHER" id="PTHR11630">
    <property type="entry name" value="DNA REPLICATION LICENSING FACTOR MCM FAMILY MEMBER"/>
    <property type="match status" value="1"/>
</dbReference>
<evidence type="ECO:0000259" key="16">
    <source>
        <dbReference type="PROSITE" id="PS50051"/>
    </source>
</evidence>
<evidence type="ECO:0000256" key="10">
    <source>
        <dbReference type="ARBA" id="ARBA00023204"/>
    </source>
</evidence>
<dbReference type="GO" id="GO:0097362">
    <property type="term" value="C:MCM8-MCM9 complex"/>
    <property type="evidence" value="ECO:0007669"/>
    <property type="project" value="UniProtKB-ARBA"/>
</dbReference>
<dbReference type="Gene3D" id="2.20.28.10">
    <property type="match status" value="1"/>
</dbReference>
<dbReference type="GO" id="GO:0003697">
    <property type="term" value="F:single-stranded DNA binding"/>
    <property type="evidence" value="ECO:0000318"/>
    <property type="project" value="GO_Central"/>
</dbReference>
<dbReference type="SMART" id="SM00350">
    <property type="entry name" value="MCM"/>
    <property type="match status" value="1"/>
</dbReference>
<dbReference type="SMART" id="SM00382">
    <property type="entry name" value="AAA"/>
    <property type="match status" value="1"/>
</dbReference>
<dbReference type="InParanoid" id="T1EF98"/>
<dbReference type="CDD" id="cd22247">
    <property type="entry name" value="MCM8_WHD"/>
    <property type="match status" value="1"/>
</dbReference>
<dbReference type="OrthoDB" id="422555at2759"/>
<evidence type="ECO:0000256" key="15">
    <source>
        <dbReference type="RuleBase" id="RU004070"/>
    </source>
</evidence>
<gene>
    <name evidence="18" type="primary">20195250</name>
    <name evidence="17" type="ORF">HELRODRAFT_111248</name>
</gene>
<accession>T1EF98</accession>
<dbReference type="Gene3D" id="3.40.50.300">
    <property type="entry name" value="P-loop containing nucleotide triphosphate hydrolases"/>
    <property type="match status" value="1"/>
</dbReference>
<evidence type="ECO:0000256" key="5">
    <source>
        <dbReference type="ARBA" id="ARBA00022763"/>
    </source>
</evidence>
<keyword evidence="7" id="KW-0347">Helicase</keyword>
<dbReference type="RefSeq" id="XP_009016585.1">
    <property type="nucleotide sequence ID" value="XM_009018337.1"/>
</dbReference>
<dbReference type="PRINTS" id="PR01657">
    <property type="entry name" value="MCMFAMILY"/>
</dbReference>
<keyword evidence="4 15" id="KW-0547">Nucleotide-binding</keyword>
<keyword evidence="11" id="KW-0539">Nucleus</keyword>
<dbReference type="FunFam" id="2.20.28.10:FF:000007">
    <property type="entry name" value="DNA helicase MCM8 isoform X1"/>
    <property type="match status" value="1"/>
</dbReference>
<dbReference type="InterPro" id="IPR033762">
    <property type="entry name" value="MCM_OB"/>
</dbReference>
<feature type="domain" description="MCM C-terminal AAA(+) ATPase" evidence="16">
    <location>
        <begin position="232"/>
        <end position="441"/>
    </location>
</feature>
<dbReference type="GO" id="GO:0005634">
    <property type="term" value="C:nucleus"/>
    <property type="evidence" value="ECO:0000318"/>
    <property type="project" value="GO_Central"/>
</dbReference>
<keyword evidence="10" id="KW-0234">DNA repair</keyword>
<dbReference type="InterPro" id="IPR031327">
    <property type="entry name" value="MCM"/>
</dbReference>
<dbReference type="Proteomes" id="UP000015101">
    <property type="component" value="Unassembled WGS sequence"/>
</dbReference>
<keyword evidence="6" id="KW-0378">Hydrolase</keyword>
<dbReference type="GO" id="GO:0005524">
    <property type="term" value="F:ATP binding"/>
    <property type="evidence" value="ECO:0007669"/>
    <property type="project" value="UniProtKB-KW"/>
</dbReference>
<keyword evidence="19" id="KW-1185">Reference proteome</keyword>
<dbReference type="STRING" id="6412.T1EF98"/>
<evidence type="ECO:0000256" key="8">
    <source>
        <dbReference type="ARBA" id="ARBA00022840"/>
    </source>
</evidence>
<evidence type="ECO:0000256" key="4">
    <source>
        <dbReference type="ARBA" id="ARBA00022741"/>
    </source>
</evidence>
<keyword evidence="5" id="KW-0227">DNA damage</keyword>
<dbReference type="SUPFAM" id="SSF52540">
    <property type="entry name" value="P-loop containing nucleoside triphosphate hydrolases"/>
    <property type="match status" value="1"/>
</dbReference>
<sequence>MLPNTIFRLYCRIINFEMTTPLRNVKANYYGKFVSLKGTVVRVACTKPQCVQMAYQCNFCSHIFAAKWKNGKYAVPNKCPMSECRSRTFVPLRCHPLTCTVDYQTIRLQEQMDDENREPGRIPRTIDCELAQDLVDTCVPGDIVTLCGIIKATESNEEASYKQRDNCLFLMYLEVNSITGTNSSSSFSSSSSFNNANNCLTDDLSHSDANITMEFTLKELYAIKEIHSDENLFKLIVGSLCPTIYGHEMVKAGLILALFGGTPNTFEEKEATPVRSDIHILMVGDPGLGKSQMLQAVSNLSPRSVYVCANTTTTSGLTVTLTKESGGGGDNVLEAGALVLADQGCCCIDEFDKMNSNNHYALLEAMEQQTISIAKAGIVCSLPTRTSIIAAANPVGGHYNKAKTVSENLRMNSALLSRFDLVFILLDRPDEIMDSRLSDHVMSLHGGAGSGSRLVLSGMISKHGRSGDEMDRTQSLEERLKLGLEESIDPIPPLLLRKYIGYSKIYVQPTLSQGAVKILQEFYMDLRRRHHSADSTPITTRQIESLIRLTEARARVELRLEATEQDAIDVVEIMKYSMIDTYSDEFGMLDFQRSQHGSGTSSKSQAKKFITLLQNVSKVRGNECLFDVREMKDLMKDFETFITSLNDQGFLLKKGPKLYQLQTTDF</sequence>
<protein>
    <recommendedName>
        <fullName evidence="12">DNA helicase MCM8</fullName>
        <ecNumber evidence="3">3.6.4.12</ecNumber>
    </recommendedName>
    <alternativeName>
        <fullName evidence="13">Minichromosome maintenance 8</fullName>
    </alternativeName>
</protein>
<dbReference type="OMA" id="THTVDWQ"/>
<reference evidence="17 19" key="2">
    <citation type="journal article" date="2013" name="Nature">
        <title>Insights into bilaterian evolution from three spiralian genomes.</title>
        <authorList>
            <person name="Simakov O."/>
            <person name="Marletaz F."/>
            <person name="Cho S.J."/>
            <person name="Edsinger-Gonzales E."/>
            <person name="Havlak P."/>
            <person name="Hellsten U."/>
            <person name="Kuo D.H."/>
            <person name="Larsson T."/>
            <person name="Lv J."/>
            <person name="Arendt D."/>
            <person name="Savage R."/>
            <person name="Osoegawa K."/>
            <person name="de Jong P."/>
            <person name="Grimwood J."/>
            <person name="Chapman J.A."/>
            <person name="Shapiro H."/>
            <person name="Aerts A."/>
            <person name="Otillar R.P."/>
            <person name="Terry A.Y."/>
            <person name="Boore J.L."/>
            <person name="Grigoriev I.V."/>
            <person name="Lindberg D.R."/>
            <person name="Seaver E.C."/>
            <person name="Weisblat D.A."/>
            <person name="Putnam N.H."/>
            <person name="Rokhsar D.S."/>
        </authorList>
    </citation>
    <scope>NUCLEOTIDE SEQUENCE</scope>
</reference>
<keyword evidence="9 15" id="KW-0238">DNA-binding</keyword>
<dbReference type="EMBL" id="KB096365">
    <property type="protein sequence ID" value="ESO05270.1"/>
    <property type="molecule type" value="Genomic_DNA"/>
</dbReference>
<dbReference type="PROSITE" id="PS50051">
    <property type="entry name" value="MCM_2"/>
    <property type="match status" value="1"/>
</dbReference>
<dbReference type="InterPro" id="IPR001208">
    <property type="entry name" value="MCM_dom"/>
</dbReference>
<comment type="similarity">
    <text evidence="2 15">Belongs to the MCM family.</text>
</comment>
<dbReference type="eggNOG" id="KOG0480">
    <property type="taxonomic scope" value="Eukaryota"/>
</dbReference>
<evidence type="ECO:0000256" key="6">
    <source>
        <dbReference type="ARBA" id="ARBA00022801"/>
    </source>
</evidence>
<evidence type="ECO:0000313" key="17">
    <source>
        <dbReference type="EMBL" id="ESO05270.1"/>
    </source>
</evidence>
<dbReference type="EC" id="3.6.4.12" evidence="3"/>
<dbReference type="AlphaFoldDB" id="T1EF98"/>
<evidence type="ECO:0000313" key="18">
    <source>
        <dbReference type="EnsemblMetazoa" id="HelroP111248"/>
    </source>
</evidence>
<dbReference type="InterPro" id="IPR056875">
    <property type="entry name" value="MCM8/REC_WHD"/>
</dbReference>
<organism evidence="18 19">
    <name type="scientific">Helobdella robusta</name>
    <name type="common">Californian leech</name>
    <dbReference type="NCBI Taxonomy" id="6412"/>
    <lineage>
        <taxon>Eukaryota</taxon>
        <taxon>Metazoa</taxon>
        <taxon>Spiralia</taxon>
        <taxon>Lophotrochozoa</taxon>
        <taxon>Annelida</taxon>
        <taxon>Clitellata</taxon>
        <taxon>Hirudinea</taxon>
        <taxon>Rhynchobdellida</taxon>
        <taxon>Glossiphoniidae</taxon>
        <taxon>Helobdella</taxon>
    </lineage>
</organism>
<evidence type="ECO:0000256" key="3">
    <source>
        <dbReference type="ARBA" id="ARBA00012551"/>
    </source>
</evidence>
<dbReference type="GO" id="GO:0003678">
    <property type="term" value="F:DNA helicase activity"/>
    <property type="evidence" value="ECO:0007669"/>
    <property type="project" value="UniProtKB-EC"/>
</dbReference>
<dbReference type="Pfam" id="PF17207">
    <property type="entry name" value="MCM_OB"/>
    <property type="match status" value="1"/>
</dbReference>
<evidence type="ECO:0000256" key="7">
    <source>
        <dbReference type="ARBA" id="ARBA00022806"/>
    </source>
</evidence>
<reference evidence="19" key="1">
    <citation type="submission" date="2012-12" db="EMBL/GenBank/DDBJ databases">
        <authorList>
            <person name="Hellsten U."/>
            <person name="Grimwood J."/>
            <person name="Chapman J.A."/>
            <person name="Shapiro H."/>
            <person name="Aerts A."/>
            <person name="Otillar R.P."/>
            <person name="Terry A.Y."/>
            <person name="Boore J.L."/>
            <person name="Simakov O."/>
            <person name="Marletaz F."/>
            <person name="Cho S.-J."/>
            <person name="Edsinger-Gonzales E."/>
            <person name="Havlak P."/>
            <person name="Kuo D.-H."/>
            <person name="Larsson T."/>
            <person name="Lv J."/>
            <person name="Arendt D."/>
            <person name="Savage R."/>
            <person name="Osoegawa K."/>
            <person name="de Jong P."/>
            <person name="Lindberg D.R."/>
            <person name="Seaver E.C."/>
            <person name="Weisblat D.A."/>
            <person name="Putnam N.H."/>
            <person name="Grigoriev I.V."/>
            <person name="Rokhsar D.S."/>
        </authorList>
    </citation>
    <scope>NUCLEOTIDE SEQUENCE</scope>
</reference>
<evidence type="ECO:0000256" key="2">
    <source>
        <dbReference type="ARBA" id="ARBA00008010"/>
    </source>
</evidence>
<comment type="catalytic activity">
    <reaction evidence="14">
        <text>ATP + H2O = ADP + phosphate + H(+)</text>
        <dbReference type="Rhea" id="RHEA:13065"/>
        <dbReference type="ChEBI" id="CHEBI:15377"/>
        <dbReference type="ChEBI" id="CHEBI:15378"/>
        <dbReference type="ChEBI" id="CHEBI:30616"/>
        <dbReference type="ChEBI" id="CHEBI:43474"/>
        <dbReference type="ChEBI" id="CHEBI:456216"/>
        <dbReference type="EC" id="3.6.4.12"/>
    </reaction>
</comment>
<dbReference type="GeneID" id="20195250"/>
<evidence type="ECO:0000256" key="11">
    <source>
        <dbReference type="ARBA" id="ARBA00023242"/>
    </source>
</evidence>
<dbReference type="GO" id="GO:0016787">
    <property type="term" value="F:hydrolase activity"/>
    <property type="evidence" value="ECO:0007669"/>
    <property type="project" value="UniProtKB-KW"/>
</dbReference>
<dbReference type="InterPro" id="IPR003593">
    <property type="entry name" value="AAA+_ATPase"/>
</dbReference>
<dbReference type="Gene3D" id="2.40.50.140">
    <property type="entry name" value="Nucleic acid-binding proteins"/>
    <property type="match status" value="1"/>
</dbReference>
<reference evidence="18" key="3">
    <citation type="submission" date="2015-06" db="UniProtKB">
        <authorList>
            <consortium name="EnsemblMetazoa"/>
        </authorList>
    </citation>
    <scope>IDENTIFICATION</scope>
</reference>
<dbReference type="GO" id="GO:0000724">
    <property type="term" value="P:double-strand break repair via homologous recombination"/>
    <property type="evidence" value="ECO:0007669"/>
    <property type="project" value="UniProtKB-ARBA"/>
</dbReference>
<evidence type="ECO:0000313" key="19">
    <source>
        <dbReference type="Proteomes" id="UP000015101"/>
    </source>
</evidence>
<evidence type="ECO:0000256" key="9">
    <source>
        <dbReference type="ARBA" id="ARBA00023125"/>
    </source>
</evidence>
<dbReference type="InterPro" id="IPR027417">
    <property type="entry name" value="P-loop_NTPase"/>
</dbReference>
<dbReference type="PANTHER" id="PTHR11630:SF47">
    <property type="entry name" value="DNA HELICASE MCM8"/>
    <property type="match status" value="1"/>
</dbReference>
<dbReference type="GO" id="GO:0042555">
    <property type="term" value="C:MCM complex"/>
    <property type="evidence" value="ECO:0000318"/>
    <property type="project" value="GO_Central"/>
</dbReference>